<sequence length="295" mass="32592">MITIKNVSKVYGKIQALQSIDLSIPDGVCYGLVGPNGAGKSTLMKILAGIVKDYNGSLNFSKKNTSLGYVPQDICLEETLSAFANINFYGKIYGLKGQKLAHRVKAVFDEIGLTDRAKSKVKTFSGGMKRRLNIGCALLHEPDIVIMDEPTVGVDPQSRRHIFQLIHSLKKQGKTIIYASHYMEEIETLCDHVAFIDNGKLIEQGSVTELLSRYAKPEVFIKGDIPRAWLGTEQTVQHKDGGWILATPNPLETLADLATRCKKQNIIPVQLSLMQPRLEDVFFSLTGTALRDNAS</sequence>
<dbReference type="GO" id="GO:0016887">
    <property type="term" value="F:ATP hydrolysis activity"/>
    <property type="evidence" value="ECO:0007669"/>
    <property type="project" value="InterPro"/>
</dbReference>
<gene>
    <name evidence="4" type="ORF">DCC39_12575</name>
</gene>
<dbReference type="GO" id="GO:0005524">
    <property type="term" value="F:ATP binding"/>
    <property type="evidence" value="ECO:0007669"/>
    <property type="project" value="UniProtKB-KW"/>
</dbReference>
<comment type="caution">
    <text evidence="4">The sequence shown here is derived from an EMBL/GenBank/DDBJ whole genome shotgun (WGS) entry which is preliminary data.</text>
</comment>
<evidence type="ECO:0000259" key="3">
    <source>
        <dbReference type="PROSITE" id="PS50893"/>
    </source>
</evidence>
<dbReference type="PROSITE" id="PS00211">
    <property type="entry name" value="ABC_TRANSPORTER_1"/>
    <property type="match status" value="1"/>
</dbReference>
<dbReference type="EMBL" id="QCZG01000027">
    <property type="protein sequence ID" value="PWA09674.1"/>
    <property type="molecule type" value="Genomic_DNA"/>
</dbReference>
<dbReference type="SUPFAM" id="SSF52540">
    <property type="entry name" value="P-loop containing nucleoside triphosphate hydrolases"/>
    <property type="match status" value="1"/>
</dbReference>
<dbReference type="PANTHER" id="PTHR43582">
    <property type="entry name" value="LINEARMYCIN RESISTANCE ATP-BINDING PROTEIN LNRL"/>
    <property type="match status" value="1"/>
</dbReference>
<evidence type="ECO:0000313" key="5">
    <source>
        <dbReference type="Proteomes" id="UP000245998"/>
    </source>
</evidence>
<organism evidence="4 5">
    <name type="scientific">Pueribacillus theae</name>
    <dbReference type="NCBI Taxonomy" id="2171751"/>
    <lineage>
        <taxon>Bacteria</taxon>
        <taxon>Bacillati</taxon>
        <taxon>Bacillota</taxon>
        <taxon>Bacilli</taxon>
        <taxon>Bacillales</taxon>
        <taxon>Bacillaceae</taxon>
        <taxon>Pueribacillus</taxon>
    </lineage>
</organism>
<keyword evidence="2 4" id="KW-0067">ATP-binding</keyword>
<name>A0A2U1JXK1_9BACI</name>
<dbReference type="SMART" id="SM00382">
    <property type="entry name" value="AAA"/>
    <property type="match status" value="1"/>
</dbReference>
<dbReference type="Proteomes" id="UP000245998">
    <property type="component" value="Unassembled WGS sequence"/>
</dbReference>
<evidence type="ECO:0000256" key="1">
    <source>
        <dbReference type="ARBA" id="ARBA00022741"/>
    </source>
</evidence>
<reference evidence="4 5" key="1">
    <citation type="submission" date="2018-04" db="EMBL/GenBank/DDBJ databases">
        <title>Camelliibacillus theae gen. nov., sp. nov., isolated from Pu'er tea.</title>
        <authorList>
            <person name="Niu L."/>
        </authorList>
    </citation>
    <scope>NUCLEOTIDE SEQUENCE [LARGE SCALE GENOMIC DNA]</scope>
    <source>
        <strain evidence="4 5">T8</strain>
    </source>
</reference>
<proteinExistence type="predicted"/>
<dbReference type="InterPro" id="IPR003439">
    <property type="entry name" value="ABC_transporter-like_ATP-bd"/>
</dbReference>
<dbReference type="RefSeq" id="WP_116555256.1">
    <property type="nucleotide sequence ID" value="NZ_QCZG01000027.1"/>
</dbReference>
<dbReference type="InterPro" id="IPR003593">
    <property type="entry name" value="AAA+_ATPase"/>
</dbReference>
<evidence type="ECO:0000256" key="2">
    <source>
        <dbReference type="ARBA" id="ARBA00022840"/>
    </source>
</evidence>
<protein>
    <submittedName>
        <fullName evidence="4">ABC transporter ATP-binding protein</fullName>
    </submittedName>
</protein>
<dbReference type="Gene3D" id="3.40.50.300">
    <property type="entry name" value="P-loop containing nucleotide triphosphate hydrolases"/>
    <property type="match status" value="1"/>
</dbReference>
<accession>A0A2U1JXK1</accession>
<keyword evidence="5" id="KW-1185">Reference proteome</keyword>
<dbReference type="PROSITE" id="PS50893">
    <property type="entry name" value="ABC_TRANSPORTER_2"/>
    <property type="match status" value="1"/>
</dbReference>
<dbReference type="OrthoDB" id="9804819at2"/>
<evidence type="ECO:0000313" key="4">
    <source>
        <dbReference type="EMBL" id="PWA09674.1"/>
    </source>
</evidence>
<dbReference type="PANTHER" id="PTHR43582:SF2">
    <property type="entry name" value="LINEARMYCIN RESISTANCE ATP-BINDING PROTEIN LNRL"/>
    <property type="match status" value="1"/>
</dbReference>
<dbReference type="InterPro" id="IPR027417">
    <property type="entry name" value="P-loop_NTPase"/>
</dbReference>
<dbReference type="InterPro" id="IPR017871">
    <property type="entry name" value="ABC_transporter-like_CS"/>
</dbReference>
<keyword evidence="1" id="KW-0547">Nucleotide-binding</keyword>
<dbReference type="AlphaFoldDB" id="A0A2U1JXK1"/>
<feature type="domain" description="ABC transporter" evidence="3">
    <location>
        <begin position="2"/>
        <end position="223"/>
    </location>
</feature>
<dbReference type="Pfam" id="PF00005">
    <property type="entry name" value="ABC_tran"/>
    <property type="match status" value="1"/>
</dbReference>